<sequence>MVTGKDSGFWRIIFTNHGFIGRYKNQLPEDSTIFVLANDTIPVKVEHNGEAKLVDVGIYWVVRKQRHVKHIPFAWIFGKSSTLKEISPLSHAESDFYFILFNRLYEIITNGYQRIIDKIAKLKALEMYMELIARIEDEIRNTIYTTKADEQVFQDMLTRYKFFLWPGAMMIESQPTLQGELLRRPDFRIQTKEGREIYVEIEPPRYKPFIGTRKSTRLKGALNQISDWRKIIGNNSNVLYMIIIGLFEELTEEEKRALSSFNESQDNLVVVTWEYILENVEKIKEGINKELAGDM</sequence>
<gene>
    <name evidence="1" type="ORF">A3L09_03540</name>
</gene>
<reference evidence="1 2" key="1">
    <citation type="submission" date="2016-03" db="EMBL/GenBank/DDBJ databases">
        <title>Complete genome sequence of Thermococcus profundus strain DT5432.</title>
        <authorList>
            <person name="Oger P.M."/>
        </authorList>
    </citation>
    <scope>NUCLEOTIDE SEQUENCE [LARGE SCALE GENOMIC DNA]</scope>
    <source>
        <strain evidence="1 2">DT 5432</strain>
    </source>
</reference>
<dbReference type="AlphaFoldDB" id="A0A2Z2M7K6"/>
<accession>A0A2Z2M7K6</accession>
<name>A0A2Z2M7K6_THEPR</name>
<evidence type="ECO:0000313" key="1">
    <source>
        <dbReference type="EMBL" id="ASJ02390.1"/>
    </source>
</evidence>
<protein>
    <submittedName>
        <fullName evidence="1">Uncharacterized protein</fullName>
    </submittedName>
</protein>
<dbReference type="Proteomes" id="UP000250179">
    <property type="component" value="Chromosome"/>
</dbReference>
<proteinExistence type="predicted"/>
<dbReference type="KEGG" id="tprf:A3L09_03540"/>
<keyword evidence="2" id="KW-1185">Reference proteome</keyword>
<dbReference type="EMBL" id="CP014862">
    <property type="protein sequence ID" value="ASJ02390.1"/>
    <property type="molecule type" value="Genomic_DNA"/>
</dbReference>
<organism evidence="1 2">
    <name type="scientific">Thermococcus profundus</name>
    <dbReference type="NCBI Taxonomy" id="49899"/>
    <lineage>
        <taxon>Archaea</taxon>
        <taxon>Methanobacteriati</taxon>
        <taxon>Methanobacteriota</taxon>
        <taxon>Thermococci</taxon>
        <taxon>Thermococcales</taxon>
        <taxon>Thermococcaceae</taxon>
        <taxon>Thermococcus</taxon>
    </lineage>
</organism>
<evidence type="ECO:0000313" key="2">
    <source>
        <dbReference type="Proteomes" id="UP000250179"/>
    </source>
</evidence>